<organism evidence="1 2">
    <name type="scientific">Glomus cerebriforme</name>
    <dbReference type="NCBI Taxonomy" id="658196"/>
    <lineage>
        <taxon>Eukaryota</taxon>
        <taxon>Fungi</taxon>
        <taxon>Fungi incertae sedis</taxon>
        <taxon>Mucoromycota</taxon>
        <taxon>Glomeromycotina</taxon>
        <taxon>Glomeromycetes</taxon>
        <taxon>Glomerales</taxon>
        <taxon>Glomeraceae</taxon>
        <taxon>Glomus</taxon>
    </lineage>
</organism>
<dbReference type="OrthoDB" id="2349808at2759"/>
<accession>A0A397T289</accession>
<protein>
    <submittedName>
        <fullName evidence="1">Uncharacterized protein</fullName>
    </submittedName>
</protein>
<dbReference type="EMBL" id="QKYT01000230">
    <property type="protein sequence ID" value="RIA89164.1"/>
    <property type="molecule type" value="Genomic_DNA"/>
</dbReference>
<comment type="caution">
    <text evidence="1">The sequence shown here is derived from an EMBL/GenBank/DDBJ whole genome shotgun (WGS) entry which is preliminary data.</text>
</comment>
<keyword evidence="2" id="KW-1185">Reference proteome</keyword>
<dbReference type="Proteomes" id="UP000265703">
    <property type="component" value="Unassembled WGS sequence"/>
</dbReference>
<sequence length="387" mass="44446">MHAEIPKLIDKSFYHGNVHVGLKDPIFELSSAARYFVKLYEIVDKTDKPYLFLYTDGEPDHQKNPVERIMSILNLRLQCVGLMHQEMETELEEIMSKCNSMSDIRKAAKKVPNLKEDKNFKTFNAASELDIDILWNSILQIDSTLTKEDKSWANIKNKANHLPNPVLANNKYYKSFSDIYHTETNELYCLSIQTHKAKLDKHKKKARHNKQIPKVLDNDNALSDMESEEEKEAEILNDESSMIPIQLEDEEDTNTGTKRNNMNQELKDVLSKIFVNASLECYDKMEKAYYSANFLPICFNCSSSEYTMPIPEKQYPYCETCTSDPGIEQAASSFANMSAASLYLLFECALTLMQYWESMKIVTSVLLSTVRRAVKMVIASDLVDEVL</sequence>
<reference evidence="1 2" key="1">
    <citation type="submission" date="2018-06" db="EMBL/GenBank/DDBJ databases">
        <title>Comparative genomics reveals the genomic features of Rhizophagus irregularis, R. cerebriforme, R. diaphanum and Gigaspora rosea, and their symbiotic lifestyle signature.</title>
        <authorList>
            <person name="Morin E."/>
            <person name="San Clemente H."/>
            <person name="Chen E.C.H."/>
            <person name="De La Providencia I."/>
            <person name="Hainaut M."/>
            <person name="Kuo A."/>
            <person name="Kohler A."/>
            <person name="Murat C."/>
            <person name="Tang N."/>
            <person name="Roy S."/>
            <person name="Loubradou J."/>
            <person name="Henrissat B."/>
            <person name="Grigoriev I.V."/>
            <person name="Corradi N."/>
            <person name="Roux C."/>
            <person name="Martin F.M."/>
        </authorList>
    </citation>
    <scope>NUCLEOTIDE SEQUENCE [LARGE SCALE GENOMIC DNA]</scope>
    <source>
        <strain evidence="1 2">DAOM 227022</strain>
    </source>
</reference>
<dbReference type="AlphaFoldDB" id="A0A397T289"/>
<gene>
    <name evidence="1" type="ORF">C1645_825249</name>
</gene>
<name>A0A397T289_9GLOM</name>
<evidence type="ECO:0000313" key="2">
    <source>
        <dbReference type="Proteomes" id="UP000265703"/>
    </source>
</evidence>
<evidence type="ECO:0000313" key="1">
    <source>
        <dbReference type="EMBL" id="RIA89164.1"/>
    </source>
</evidence>
<proteinExistence type="predicted"/>